<dbReference type="Gene3D" id="2.60.40.10">
    <property type="entry name" value="Immunoglobulins"/>
    <property type="match status" value="7"/>
</dbReference>
<dbReference type="SUPFAM" id="SSF81296">
    <property type="entry name" value="E set domains"/>
    <property type="match status" value="7"/>
</dbReference>
<evidence type="ECO:0000256" key="3">
    <source>
        <dbReference type="ARBA" id="ARBA00023203"/>
    </source>
</evidence>
<dbReference type="Pfam" id="PF00307">
    <property type="entry name" value="CH"/>
    <property type="match status" value="2"/>
</dbReference>
<evidence type="ECO:0000313" key="7">
    <source>
        <dbReference type="EMBL" id="KAL3313873.1"/>
    </source>
</evidence>
<dbReference type="FunFam" id="1.10.418.10:FF:000008">
    <property type="entry name" value="Filamin-B isoform C"/>
    <property type="match status" value="1"/>
</dbReference>
<sequence length="1179" mass="129416">MDSVLKEFNESKFKRVVDPYDAEDQEGYVDSDEDMPRAEVQLADDAQWKIFQKNTFTRWTNEYLKKTNRSIIDLQTDFSDGLNLIALVESLSGFKFKHINRKPHFRTQKLENVTMVLKYLEDVEGLKLVNIDSTDIVDCRLKLILGLIWTLILHYSIVLPTWEGEEELPSDDKGRGPTPKQRLLGWINQKMPDLPIRNFTHDWNSGVAIGALVDACAPGLCPDWPDWDHRNSKRNASEAMDAAENWLDVAKFITPEELINPDLDEKAVMTYLSQFPNAKIKPGAPLRPRANPARVKAYGPGLEFHGNAVNAPARFIVETYSAGRGDLEILVLNPQGSPVPCEVVANQDKNLTYSCKYVPKMAGEHRVIIKFAGKELPNSPWKVQVADMAGDAKLVTCNGPGIDPDAKNSVGKRTWFSVFTEKAGHGLVDCQIRDPNGRVDTIKPRISRQDDRGTFLVEYTPKEMGRHEVEVHFAGQRIPQGPFLVNVSAQPYTGPAYCTGRGIQSRGLRVEETVTFLVHTEKAGEAKLSVNLVTGAGEVVPVTITRVAEHLYEGTYTPRVPGIHTLNVFYGGNPVQQNPFKVQVGPKKHSHVRVFGPGLEQGIVRQLCTFTVVCNEETGVLGVAIEGPSEAQIKECAENSDGSVQITYYVTAPGSYAINISSDDDPIPGSPFIANILPDDVGVQAHKATAYGPGIDPASGKVMAGEPTEFFIDLNDALANMGPNPSYDLVKVECHDRRGEPVDVIKEAVGPNKLRCVYRPLSSGIHTIDASILGTEIKNLPVRMPVMGVVQMDKVQLTGPGLEKALPHQNNTFTVDLRKACCDQNSLVDAERNLSVMISDEKGNIIPCQVERESPGLFSVHYSPDKCLLALVSCAMCDTPLPIGKAPIQVPVGADFDPALIGNTRIDPKAERLHKRSEPVLLAPNQNKVSWKSAAPNRGQARAIPVPPAQMPAPPPPPPPPQPVRTVTQQQGLEPMQPVRTVTQEQGLKPVQPVRTVSQEQGLKPVQPVRTVTQQQGLKPVITPIEREKAIERSNWPQIQEPNHPGSQIMAYGPGLEKTEVNRKSSFVIDFGDGEPSGVSVNLEGPEKTKLEFATRPDNKAVDVTYETCVAGRYCINVLHESGCHIPNSPFFVQAYPEGKIDLDVSSVLAYGEGLATAGGTSPLLAYRMSNFPLHALLL</sequence>
<dbReference type="SUPFAM" id="SSF47576">
    <property type="entry name" value="Calponin-homology domain, CH-domain"/>
    <property type="match status" value="1"/>
</dbReference>
<feature type="repeat" description="Filamin" evidence="4">
    <location>
        <begin position="1041"/>
        <end position="1135"/>
    </location>
</feature>
<gene>
    <name evidence="7" type="ORF">Ciccas_007524</name>
</gene>
<dbReference type="InterPro" id="IPR013783">
    <property type="entry name" value="Ig-like_fold"/>
</dbReference>
<evidence type="ECO:0000256" key="1">
    <source>
        <dbReference type="ARBA" id="ARBA00009238"/>
    </source>
</evidence>
<feature type="repeat" description="Filamin" evidence="4">
    <location>
        <begin position="787"/>
        <end position="892"/>
    </location>
</feature>
<dbReference type="PROSITE" id="PS50021">
    <property type="entry name" value="CH"/>
    <property type="match status" value="2"/>
</dbReference>
<name>A0ABD2Q3E1_9PLAT</name>
<dbReference type="FunFam" id="2.60.40.10:FF:000001">
    <property type="entry name" value="Filamin-C isoform b"/>
    <property type="match status" value="1"/>
</dbReference>
<feature type="repeat" description="Filamin" evidence="4">
    <location>
        <begin position="680"/>
        <end position="786"/>
    </location>
</feature>
<dbReference type="SMART" id="SM00557">
    <property type="entry name" value="IG_FLMN"/>
    <property type="match status" value="7"/>
</dbReference>
<evidence type="ECO:0000256" key="2">
    <source>
        <dbReference type="ARBA" id="ARBA00022737"/>
    </source>
</evidence>
<feature type="repeat" description="Filamin" evidence="4">
    <location>
        <begin position="488"/>
        <end position="584"/>
    </location>
</feature>
<dbReference type="FunFam" id="1.10.418.10:FF:000006">
    <property type="entry name" value="Filamin-B isoform A"/>
    <property type="match status" value="1"/>
</dbReference>
<dbReference type="PROSITE" id="PS50194">
    <property type="entry name" value="FILAMIN_REPEAT"/>
    <property type="match status" value="7"/>
</dbReference>
<feature type="compositionally biased region" description="Pro residues" evidence="5">
    <location>
        <begin position="945"/>
        <end position="963"/>
    </location>
</feature>
<feature type="region of interest" description="Disordered" evidence="5">
    <location>
        <begin position="928"/>
        <end position="966"/>
    </location>
</feature>
<feature type="domain" description="Calponin-homology (CH)" evidence="6">
    <location>
        <begin position="177"/>
        <end position="280"/>
    </location>
</feature>
<comment type="caution">
    <text evidence="7">The sequence shown here is derived from an EMBL/GenBank/DDBJ whole genome shotgun (WGS) entry which is preliminary data.</text>
</comment>
<keyword evidence="3" id="KW-0009">Actin-binding</keyword>
<dbReference type="CDD" id="cd21311">
    <property type="entry name" value="CH_dFLNA-like_rpt1"/>
    <property type="match status" value="1"/>
</dbReference>
<feature type="repeat" description="Filamin" evidence="4">
    <location>
        <begin position="387"/>
        <end position="487"/>
    </location>
</feature>
<keyword evidence="2" id="KW-0677">Repeat</keyword>
<feature type="repeat" description="Filamin" evidence="4">
    <location>
        <begin position="584"/>
        <end position="676"/>
    </location>
</feature>
<dbReference type="InterPro" id="IPR044801">
    <property type="entry name" value="Filamin"/>
</dbReference>
<protein>
    <recommendedName>
        <fullName evidence="6">Calponin-homology (CH) domain-containing protein</fullName>
    </recommendedName>
</protein>
<dbReference type="InterPro" id="IPR036872">
    <property type="entry name" value="CH_dom_sf"/>
</dbReference>
<dbReference type="Pfam" id="PF00630">
    <property type="entry name" value="Filamin"/>
    <property type="match status" value="7"/>
</dbReference>
<dbReference type="SMART" id="SM00033">
    <property type="entry name" value="CH"/>
    <property type="match status" value="2"/>
</dbReference>
<dbReference type="AlphaFoldDB" id="A0ABD2Q3E1"/>
<dbReference type="InterPro" id="IPR001589">
    <property type="entry name" value="Actinin_actin-bd_CS"/>
</dbReference>
<feature type="domain" description="Calponin-homology (CH)" evidence="6">
    <location>
        <begin position="50"/>
        <end position="156"/>
    </location>
</feature>
<dbReference type="Proteomes" id="UP001626550">
    <property type="component" value="Unassembled WGS sequence"/>
</dbReference>
<dbReference type="InterPro" id="IPR017868">
    <property type="entry name" value="Filamin/ABP280_repeat-like"/>
</dbReference>
<organism evidence="7 8">
    <name type="scientific">Cichlidogyrus casuarinus</name>
    <dbReference type="NCBI Taxonomy" id="1844966"/>
    <lineage>
        <taxon>Eukaryota</taxon>
        <taxon>Metazoa</taxon>
        <taxon>Spiralia</taxon>
        <taxon>Lophotrochozoa</taxon>
        <taxon>Platyhelminthes</taxon>
        <taxon>Monogenea</taxon>
        <taxon>Monopisthocotylea</taxon>
        <taxon>Dactylogyridea</taxon>
        <taxon>Ancyrocephalidae</taxon>
        <taxon>Cichlidogyrus</taxon>
    </lineage>
</organism>
<dbReference type="PANTHER" id="PTHR38537:SF8">
    <property type="entry name" value="FILAMIN-A"/>
    <property type="match status" value="1"/>
</dbReference>
<dbReference type="InterPro" id="IPR001715">
    <property type="entry name" value="CH_dom"/>
</dbReference>
<dbReference type="InterPro" id="IPR014756">
    <property type="entry name" value="Ig_E-set"/>
</dbReference>
<evidence type="ECO:0000259" key="6">
    <source>
        <dbReference type="PROSITE" id="PS50021"/>
    </source>
</evidence>
<evidence type="ECO:0000256" key="4">
    <source>
        <dbReference type="PROSITE-ProRule" id="PRU00087"/>
    </source>
</evidence>
<keyword evidence="8" id="KW-1185">Reference proteome</keyword>
<dbReference type="PROSITE" id="PS00020">
    <property type="entry name" value="ACTININ_2"/>
    <property type="match status" value="1"/>
</dbReference>
<dbReference type="GO" id="GO:0003779">
    <property type="term" value="F:actin binding"/>
    <property type="evidence" value="ECO:0007669"/>
    <property type="project" value="UniProtKB-KW"/>
</dbReference>
<dbReference type="PROSITE" id="PS00019">
    <property type="entry name" value="ACTININ_1"/>
    <property type="match status" value="1"/>
</dbReference>
<evidence type="ECO:0000256" key="5">
    <source>
        <dbReference type="SAM" id="MobiDB-lite"/>
    </source>
</evidence>
<dbReference type="InterPro" id="IPR001298">
    <property type="entry name" value="Filamin/ABP280_rpt"/>
</dbReference>
<dbReference type="EMBL" id="JBJKFK010001168">
    <property type="protein sequence ID" value="KAL3313873.1"/>
    <property type="molecule type" value="Genomic_DNA"/>
</dbReference>
<reference evidence="7 8" key="1">
    <citation type="submission" date="2024-11" db="EMBL/GenBank/DDBJ databases">
        <title>Adaptive evolution of stress response genes in parasites aligns with host niche diversity.</title>
        <authorList>
            <person name="Hahn C."/>
            <person name="Resl P."/>
        </authorList>
    </citation>
    <scope>NUCLEOTIDE SEQUENCE [LARGE SCALE GENOMIC DNA]</scope>
    <source>
        <strain evidence="7">EGGRZ-B1_66</strain>
        <tissue evidence="7">Body</tissue>
    </source>
</reference>
<evidence type="ECO:0000313" key="8">
    <source>
        <dbReference type="Proteomes" id="UP001626550"/>
    </source>
</evidence>
<comment type="similarity">
    <text evidence="1">Belongs to the filamin family.</text>
</comment>
<dbReference type="PANTHER" id="PTHR38537">
    <property type="entry name" value="JITTERBUG, ISOFORM N"/>
    <property type="match status" value="1"/>
</dbReference>
<feature type="repeat" description="Filamin" evidence="4">
    <location>
        <begin position="287"/>
        <end position="385"/>
    </location>
</feature>
<proteinExistence type="inferred from homology"/>
<accession>A0ABD2Q3E1</accession>
<dbReference type="Gene3D" id="1.10.418.10">
    <property type="entry name" value="Calponin-like domain"/>
    <property type="match status" value="2"/>
</dbReference>